<dbReference type="InterPro" id="IPR029062">
    <property type="entry name" value="Class_I_gatase-like"/>
</dbReference>
<reference evidence="9 10" key="1">
    <citation type="submission" date="2016-01" db="EMBL/GenBank/DDBJ databases">
        <authorList>
            <person name="Brown R."/>
        </authorList>
    </citation>
    <scope>NUCLEOTIDE SEQUENCE [LARGE SCALE GENOMIC DNA]</scope>
    <source>
        <strain evidence="9">Sporomusa sphaeroides DSM 2875</strain>
    </source>
</reference>
<comment type="catalytic activity">
    <reaction evidence="1">
        <text>[L-4-(L-arginin-2-N-yl)aspartate](n) + H2O = [L-4-(L-arginin-2-N-yl)aspartate](n-1) + L-4-(L-arginin-2-N-yl)aspartate</text>
        <dbReference type="Rhea" id="RHEA:12845"/>
        <dbReference type="Rhea" id="RHEA-COMP:13728"/>
        <dbReference type="Rhea" id="RHEA-COMP:13734"/>
        <dbReference type="ChEBI" id="CHEBI:15377"/>
        <dbReference type="ChEBI" id="CHEBI:137986"/>
        <dbReference type="ChEBI" id="CHEBI:137991"/>
        <dbReference type="EC" id="3.4.15.6"/>
    </reaction>
</comment>
<comment type="caution">
    <text evidence="9">The sequence shown here is derived from an EMBL/GenBank/DDBJ whole genome shotgun (WGS) entry which is preliminary data.</text>
</comment>
<keyword evidence="7 9" id="KW-0378">Hydrolase</keyword>
<evidence type="ECO:0000256" key="6">
    <source>
        <dbReference type="ARBA" id="ARBA00022670"/>
    </source>
</evidence>
<evidence type="ECO:0000313" key="9">
    <source>
        <dbReference type="EMBL" id="CVK18617.1"/>
    </source>
</evidence>
<keyword evidence="9" id="KW-0121">Carboxypeptidase</keyword>
<dbReference type="PANTHER" id="PTHR36175:SF1">
    <property type="entry name" value="CYANOPHYCINASE"/>
    <property type="match status" value="1"/>
</dbReference>
<dbReference type="CDD" id="cd03145">
    <property type="entry name" value="GAT1_cyanophycinase"/>
    <property type="match status" value="1"/>
</dbReference>
<evidence type="ECO:0000256" key="4">
    <source>
        <dbReference type="ARBA" id="ARBA00013115"/>
    </source>
</evidence>
<dbReference type="SUPFAM" id="SSF52317">
    <property type="entry name" value="Class I glutamine amidotransferase-like"/>
    <property type="match status" value="1"/>
</dbReference>
<organism evidence="9 10">
    <name type="scientific">Sporomusa sphaeroides DSM 2875</name>
    <dbReference type="NCBI Taxonomy" id="1337886"/>
    <lineage>
        <taxon>Bacteria</taxon>
        <taxon>Bacillati</taxon>
        <taxon>Bacillota</taxon>
        <taxon>Negativicutes</taxon>
        <taxon>Selenomonadales</taxon>
        <taxon>Sporomusaceae</taxon>
        <taxon>Sporomusa</taxon>
    </lineage>
</organism>
<dbReference type="NCBIfam" id="TIGR02069">
    <property type="entry name" value="cyanophycinase"/>
    <property type="match status" value="1"/>
</dbReference>
<comment type="similarity">
    <text evidence="3">Belongs to the peptidase S51 family.</text>
</comment>
<dbReference type="GO" id="GO:0008241">
    <property type="term" value="F:peptidyl-dipeptidase activity"/>
    <property type="evidence" value="ECO:0007669"/>
    <property type="project" value="UniProtKB-EC"/>
</dbReference>
<keyword evidence="6" id="KW-0645">Protease</keyword>
<evidence type="ECO:0000256" key="5">
    <source>
        <dbReference type="ARBA" id="ARBA00015719"/>
    </source>
</evidence>
<evidence type="ECO:0000256" key="2">
    <source>
        <dbReference type="ARBA" id="ARBA00002039"/>
    </source>
</evidence>
<name>A0ABM9W0D1_9FIRM</name>
<dbReference type="EMBL" id="FCOW01000005">
    <property type="protein sequence ID" value="CVK18617.1"/>
    <property type="molecule type" value="Genomic_DNA"/>
</dbReference>
<dbReference type="InterPro" id="IPR011811">
    <property type="entry name" value="Peptidase_S51_cyanophycinase"/>
</dbReference>
<gene>
    <name evidence="9" type="primary">cphB</name>
    <name evidence="9" type="ORF">SSPH_01261</name>
</gene>
<evidence type="ECO:0000313" key="10">
    <source>
        <dbReference type="Proteomes" id="UP000245702"/>
    </source>
</evidence>
<dbReference type="Gene3D" id="3.40.50.880">
    <property type="match status" value="1"/>
</dbReference>
<dbReference type="Proteomes" id="UP000245702">
    <property type="component" value="Unassembled WGS sequence"/>
</dbReference>
<dbReference type="GO" id="GO:0004180">
    <property type="term" value="F:carboxypeptidase activity"/>
    <property type="evidence" value="ECO:0007669"/>
    <property type="project" value="UniProtKB-KW"/>
</dbReference>
<proteinExistence type="inferred from homology"/>
<protein>
    <recommendedName>
        <fullName evidence="5">Cyanophycinase</fullName>
        <ecNumber evidence="4">3.4.15.6</ecNumber>
    </recommendedName>
</protein>
<evidence type="ECO:0000256" key="8">
    <source>
        <dbReference type="ARBA" id="ARBA00022825"/>
    </source>
</evidence>
<keyword evidence="10" id="KW-1185">Reference proteome</keyword>
<keyword evidence="8" id="KW-0720">Serine protease</keyword>
<sequence length="279" mass="29261">MSEQAESNNNSPAGSLLIIGGHEDKTGKCLILQHFIDMAGGRDSRIVIIATATDEPRAVGNEYKELFSSLGAVSVTSMAVANRETANQREQAESIKSATGIFFTGGDQLRLTSILGGSAVDAALRAAFRQGAVIAGTSAGAAVMSETMIVGGNSNDTPKKSSLSMAHGMGFLSEGVVDQHFAQRGRINRLLAAVAQNPHVLGIGIDEDTALVVGPDRLCRVIGSQTVTIIDGKNIIYSNISESNRDQPVAISNVLLHILPAGYGFDLTTRLPIQLDSSN</sequence>
<dbReference type="PANTHER" id="PTHR36175">
    <property type="entry name" value="CYANOPHYCINASE"/>
    <property type="match status" value="1"/>
</dbReference>
<evidence type="ECO:0000256" key="3">
    <source>
        <dbReference type="ARBA" id="ARBA00006534"/>
    </source>
</evidence>
<dbReference type="PIRSF" id="PIRSF032067">
    <property type="entry name" value="Cyanophycinase"/>
    <property type="match status" value="1"/>
</dbReference>
<dbReference type="InterPro" id="IPR005320">
    <property type="entry name" value="Peptidase_S51"/>
</dbReference>
<comment type="function">
    <text evidence="2">Exopeptidase that catalyzes the hydrolytic cleavage of multi-L-arginyl-poly-L-aspartic acid (cyanophycin; a water-insoluble reserve polymer) into aspartate-arginine dipeptides.</text>
</comment>
<dbReference type="Pfam" id="PF03575">
    <property type="entry name" value="Peptidase_S51"/>
    <property type="match status" value="1"/>
</dbReference>
<accession>A0ABM9W0D1</accession>
<dbReference type="RefSeq" id="WP_075752350.1">
    <property type="nucleotide sequence ID" value="NZ_CP146991.1"/>
</dbReference>
<dbReference type="EC" id="3.4.15.6" evidence="4"/>
<evidence type="ECO:0000256" key="7">
    <source>
        <dbReference type="ARBA" id="ARBA00022801"/>
    </source>
</evidence>
<evidence type="ECO:0000256" key="1">
    <source>
        <dbReference type="ARBA" id="ARBA00001092"/>
    </source>
</evidence>